<proteinExistence type="predicted"/>
<sequence length="85" mass="9083">MENSETSNVLGSRWSLKGMATLFTGNTGGIGFFPSLPFHFLLVEELAGFGAATHTCSRNEAELNQWRIKGFVVSGSVCDVAVSAQ</sequence>
<evidence type="ECO:0000313" key="2">
    <source>
        <dbReference type="Proteomes" id="UP001164250"/>
    </source>
</evidence>
<evidence type="ECO:0000313" key="1">
    <source>
        <dbReference type="EMBL" id="KAJ0103226.1"/>
    </source>
</evidence>
<name>A0ACC1BVZ8_9ROSI</name>
<reference evidence="2" key="1">
    <citation type="journal article" date="2023" name="G3 (Bethesda)">
        <title>Genome assembly and association tests identify interacting loci associated with vigor, precocity, and sex in interspecific pistachio rootstocks.</title>
        <authorList>
            <person name="Palmer W."/>
            <person name="Jacygrad E."/>
            <person name="Sagayaradj S."/>
            <person name="Cavanaugh K."/>
            <person name="Han R."/>
            <person name="Bertier L."/>
            <person name="Beede B."/>
            <person name="Kafkas S."/>
            <person name="Golino D."/>
            <person name="Preece J."/>
            <person name="Michelmore R."/>
        </authorList>
    </citation>
    <scope>NUCLEOTIDE SEQUENCE [LARGE SCALE GENOMIC DNA]</scope>
</reference>
<dbReference type="EMBL" id="CM047899">
    <property type="protein sequence ID" value="KAJ0103226.1"/>
    <property type="molecule type" value="Genomic_DNA"/>
</dbReference>
<organism evidence="1 2">
    <name type="scientific">Pistacia atlantica</name>
    <dbReference type="NCBI Taxonomy" id="434234"/>
    <lineage>
        <taxon>Eukaryota</taxon>
        <taxon>Viridiplantae</taxon>
        <taxon>Streptophyta</taxon>
        <taxon>Embryophyta</taxon>
        <taxon>Tracheophyta</taxon>
        <taxon>Spermatophyta</taxon>
        <taxon>Magnoliopsida</taxon>
        <taxon>eudicotyledons</taxon>
        <taxon>Gunneridae</taxon>
        <taxon>Pentapetalae</taxon>
        <taxon>rosids</taxon>
        <taxon>malvids</taxon>
        <taxon>Sapindales</taxon>
        <taxon>Anacardiaceae</taxon>
        <taxon>Pistacia</taxon>
    </lineage>
</organism>
<keyword evidence="2" id="KW-1185">Reference proteome</keyword>
<accession>A0ACC1BVZ8</accession>
<dbReference type="Proteomes" id="UP001164250">
    <property type="component" value="Chromosome 3"/>
</dbReference>
<gene>
    <name evidence="1" type="ORF">Patl1_06193</name>
</gene>
<protein>
    <submittedName>
        <fullName evidence="1">Uncharacterized protein</fullName>
    </submittedName>
</protein>
<comment type="caution">
    <text evidence="1">The sequence shown here is derived from an EMBL/GenBank/DDBJ whole genome shotgun (WGS) entry which is preliminary data.</text>
</comment>